<accession>A0AAE1L819</accession>
<dbReference type="Proteomes" id="UP001219518">
    <property type="component" value="Unassembled WGS sequence"/>
</dbReference>
<dbReference type="Gene3D" id="1.10.340.70">
    <property type="match status" value="1"/>
</dbReference>
<dbReference type="PANTHER" id="PTHR37984">
    <property type="entry name" value="PROTEIN CBG26694"/>
    <property type="match status" value="1"/>
</dbReference>
<protein>
    <recommendedName>
        <fullName evidence="1">RNA-directed DNA polymerase</fullName>
        <ecNumber evidence="1">2.7.7.49</ecNumber>
    </recommendedName>
</protein>
<dbReference type="GO" id="GO:0003964">
    <property type="term" value="F:RNA-directed DNA polymerase activity"/>
    <property type="evidence" value="ECO:0007669"/>
    <property type="project" value="UniProtKB-EC"/>
</dbReference>
<dbReference type="InterPro" id="IPR050951">
    <property type="entry name" value="Retrovirus_Pol_polyprotein"/>
</dbReference>
<gene>
    <name evidence="3" type="ORF">KUF71_019749</name>
</gene>
<comment type="caution">
    <text evidence="3">The sequence shown here is derived from an EMBL/GenBank/DDBJ whole genome shotgun (WGS) entry which is preliminary data.</text>
</comment>
<dbReference type="SUPFAM" id="SSF53098">
    <property type="entry name" value="Ribonuclease H-like"/>
    <property type="match status" value="1"/>
</dbReference>
<reference evidence="3" key="1">
    <citation type="submission" date="2021-07" db="EMBL/GenBank/DDBJ databases">
        <authorList>
            <person name="Catto M.A."/>
            <person name="Jacobson A."/>
            <person name="Kennedy G."/>
            <person name="Labadie P."/>
            <person name="Hunt B.G."/>
            <person name="Srinivasan R."/>
        </authorList>
    </citation>
    <scope>NUCLEOTIDE SEQUENCE</scope>
    <source>
        <strain evidence="3">PL_HMW_Pooled</strain>
        <tissue evidence="3">Head</tissue>
    </source>
</reference>
<sequence>MKYQMKVEYLPGKYMHLADLLSRNFQKGHVDDDPEMTHVVHEVTRSIPMSPDTKKDLEVETAGDVGLAAVTQYYKKGWPQDRHQVIMETRPYWQIRHDIFLEDKLVIFNDRIIVPVSLRPKVLNKLHAAHLGAEKTKARARQAVYWPGLTSDIENMVKACRICERNRPANPEDPLQPHEIPMHRYEKWLELKKLSSNSSAAVTAAAALRQVFSTHGVPRIIFGDNNPLNSFECREFAASIGSIIQTSSPEFPSSNGLAEKGVHISKQLLTKSEESGTHYLDDLREYNNTPLSGMTVSPSQILMSRICRTGAPILSKNLVPKIVDVHKDLKRLQQSYKAKHDKSSRVINSL</sequence>
<organism evidence="3 4">
    <name type="scientific">Frankliniella fusca</name>
    <dbReference type="NCBI Taxonomy" id="407009"/>
    <lineage>
        <taxon>Eukaryota</taxon>
        <taxon>Metazoa</taxon>
        <taxon>Ecdysozoa</taxon>
        <taxon>Arthropoda</taxon>
        <taxon>Hexapoda</taxon>
        <taxon>Insecta</taxon>
        <taxon>Pterygota</taxon>
        <taxon>Neoptera</taxon>
        <taxon>Paraneoptera</taxon>
        <taxon>Thysanoptera</taxon>
        <taxon>Terebrantia</taxon>
        <taxon>Thripoidea</taxon>
        <taxon>Thripidae</taxon>
        <taxon>Frankliniella</taxon>
    </lineage>
</organism>
<proteinExistence type="predicted"/>
<dbReference type="PANTHER" id="PTHR37984:SF7">
    <property type="entry name" value="INTEGRASE CATALYTIC DOMAIN-CONTAINING PROTEIN"/>
    <property type="match status" value="1"/>
</dbReference>
<dbReference type="EMBL" id="JAHWGI010000117">
    <property type="protein sequence ID" value="KAK3909740.1"/>
    <property type="molecule type" value="Genomic_DNA"/>
</dbReference>
<evidence type="ECO:0000256" key="1">
    <source>
        <dbReference type="ARBA" id="ARBA00012493"/>
    </source>
</evidence>
<evidence type="ECO:0000313" key="3">
    <source>
        <dbReference type="EMBL" id="KAK3909740.1"/>
    </source>
</evidence>
<dbReference type="InterPro" id="IPR012337">
    <property type="entry name" value="RNaseH-like_sf"/>
</dbReference>
<dbReference type="EC" id="2.7.7.49" evidence="1"/>
<evidence type="ECO:0000313" key="4">
    <source>
        <dbReference type="Proteomes" id="UP001219518"/>
    </source>
</evidence>
<dbReference type="GO" id="GO:0003676">
    <property type="term" value="F:nucleic acid binding"/>
    <property type="evidence" value="ECO:0007669"/>
    <property type="project" value="InterPro"/>
</dbReference>
<feature type="domain" description="Integrase zinc-binding" evidence="2">
    <location>
        <begin position="114"/>
        <end position="168"/>
    </location>
</feature>
<evidence type="ECO:0000259" key="2">
    <source>
        <dbReference type="Pfam" id="PF17921"/>
    </source>
</evidence>
<dbReference type="Pfam" id="PF17921">
    <property type="entry name" value="Integrase_H2C2"/>
    <property type="match status" value="1"/>
</dbReference>
<dbReference type="InterPro" id="IPR041588">
    <property type="entry name" value="Integrase_H2C2"/>
</dbReference>
<dbReference type="Gene3D" id="3.30.420.10">
    <property type="entry name" value="Ribonuclease H-like superfamily/Ribonuclease H"/>
    <property type="match status" value="1"/>
</dbReference>
<dbReference type="InterPro" id="IPR036397">
    <property type="entry name" value="RNaseH_sf"/>
</dbReference>
<dbReference type="AlphaFoldDB" id="A0AAE1L819"/>
<keyword evidence="4" id="KW-1185">Reference proteome</keyword>
<name>A0AAE1L819_9NEOP</name>
<reference evidence="3" key="2">
    <citation type="journal article" date="2023" name="BMC Genomics">
        <title>Pest status, molecular evolution, and epigenetic factors derived from the genome assembly of Frankliniella fusca, a thysanopteran phytovirus vector.</title>
        <authorList>
            <person name="Catto M.A."/>
            <person name="Labadie P.E."/>
            <person name="Jacobson A.L."/>
            <person name="Kennedy G.G."/>
            <person name="Srinivasan R."/>
            <person name="Hunt B.G."/>
        </authorList>
    </citation>
    <scope>NUCLEOTIDE SEQUENCE</scope>
    <source>
        <strain evidence="3">PL_HMW_Pooled</strain>
    </source>
</reference>
<dbReference type="FunFam" id="1.10.340.70:FF:000003">
    <property type="entry name" value="Protein CBG25708"/>
    <property type="match status" value="1"/>
</dbReference>